<proteinExistence type="predicted"/>
<sequence length="330" mass="35896">MVEMQASCHVETAQNRQLAWRIPDEAGKSCREPRKCLPGSVCSGGRALAVYNAVREFPSEDWMKRRFGVASACHAAGLAMAGAEVADAADLASHRATYRMGLSASRSGSGMANASGAWTYQFIDACDGWITEFQLVITYAYSEGGQVATVTDFLGWESKDGLQYRFRVRQSREGQVTEEVEGAARLNGPGQGGTARYTRPEVRNIKLPKGTLFPTAHTIRLIETANKGGRILSRPLFDGQGEEGALETSAQIGRATTSQATAISSPLLNSPAWPMRMAFFPVGSTDPLPEFEMSLNYHANGVAEDIEQIFKTFSLKGRLESIEILPRTKC</sequence>
<name>A0A0C2YUP1_PARME</name>
<gene>
    <name evidence="1" type="ORF">CCC_03703</name>
</gene>
<comment type="caution">
    <text evidence="1">The sequence shown here is derived from an EMBL/GenBank/DDBJ whole genome shotgun (WGS) entry which is preliminary data.</text>
</comment>
<dbReference type="Proteomes" id="UP000031971">
    <property type="component" value="Unassembled WGS sequence"/>
</dbReference>
<dbReference type="Pfam" id="PF08904">
    <property type="entry name" value="EipB_like"/>
    <property type="match status" value="1"/>
</dbReference>
<protein>
    <submittedName>
        <fullName evidence="1">ATP/GTP-binding site motif A</fullName>
    </submittedName>
</protein>
<dbReference type="EMBL" id="JXSL01000028">
    <property type="protein sequence ID" value="KIL98420.1"/>
    <property type="molecule type" value="Genomic_DNA"/>
</dbReference>
<dbReference type="InterPro" id="IPR015000">
    <property type="entry name" value="EipB-like"/>
</dbReference>
<dbReference type="STRING" id="272627.CCC_03703"/>
<accession>A0A0C2YUP1</accession>
<evidence type="ECO:0000313" key="1">
    <source>
        <dbReference type="EMBL" id="KIL98420.1"/>
    </source>
</evidence>
<reference evidence="1 2" key="1">
    <citation type="submission" date="2015-01" db="EMBL/GenBank/DDBJ databases">
        <title>Genome Sequence of Magnetospirillum magnetotacticum Strain MS-1.</title>
        <authorList>
            <person name="Marinov G.K."/>
            <person name="Smalley M.D."/>
            <person name="DeSalvo G."/>
        </authorList>
    </citation>
    <scope>NUCLEOTIDE SEQUENCE [LARGE SCALE GENOMIC DNA]</scope>
    <source>
        <strain evidence="1 2">MS-1</strain>
    </source>
</reference>
<dbReference type="AlphaFoldDB" id="A0A0C2YUP1"/>
<evidence type="ECO:0000313" key="2">
    <source>
        <dbReference type="Proteomes" id="UP000031971"/>
    </source>
</evidence>
<organism evidence="1 2">
    <name type="scientific">Paramagnetospirillum magnetotacticum MS-1</name>
    <dbReference type="NCBI Taxonomy" id="272627"/>
    <lineage>
        <taxon>Bacteria</taxon>
        <taxon>Pseudomonadati</taxon>
        <taxon>Pseudomonadota</taxon>
        <taxon>Alphaproteobacteria</taxon>
        <taxon>Rhodospirillales</taxon>
        <taxon>Magnetospirillaceae</taxon>
        <taxon>Paramagnetospirillum</taxon>
    </lineage>
</organism>
<keyword evidence="2" id="KW-1185">Reference proteome</keyword>